<dbReference type="CDD" id="cd00077">
    <property type="entry name" value="HDc"/>
    <property type="match status" value="1"/>
</dbReference>
<proteinExistence type="predicted"/>
<evidence type="ECO:0000313" key="4">
    <source>
        <dbReference type="EMBL" id="MBB6145387.1"/>
    </source>
</evidence>
<dbReference type="Gene3D" id="1.10.3210.10">
    <property type="entry name" value="Hypothetical protein af1432"/>
    <property type="match status" value="1"/>
</dbReference>
<dbReference type="NCBIfam" id="TIGR00277">
    <property type="entry name" value="HDIG"/>
    <property type="match status" value="1"/>
</dbReference>
<reference evidence="4 5" key="1">
    <citation type="submission" date="2020-08" db="EMBL/GenBank/DDBJ databases">
        <title>Genomic Encyclopedia of Type Strains, Phase IV (KMG-IV): sequencing the most valuable type-strain genomes for metagenomic binning, comparative biology and taxonomic classification.</title>
        <authorList>
            <person name="Goeker M."/>
        </authorList>
    </citation>
    <scope>NUCLEOTIDE SEQUENCE [LARGE SCALE GENOMIC DNA]</scope>
    <source>
        <strain evidence="4 5">DSM 103733</strain>
    </source>
</reference>
<dbReference type="InterPro" id="IPR052020">
    <property type="entry name" value="Cyclic_di-GMP/3'3'-cGAMP_PDE"/>
</dbReference>
<dbReference type="OrthoDB" id="9804747at2"/>
<name>A0A841JYA2_9BACT</name>
<evidence type="ECO:0000259" key="3">
    <source>
        <dbReference type="PROSITE" id="PS51832"/>
    </source>
</evidence>
<dbReference type="GO" id="GO:0000160">
    <property type="term" value="P:phosphorelay signal transduction system"/>
    <property type="evidence" value="ECO:0007669"/>
    <property type="project" value="InterPro"/>
</dbReference>
<dbReference type="AlphaFoldDB" id="A0A841JYA2"/>
<evidence type="ECO:0000259" key="2">
    <source>
        <dbReference type="PROSITE" id="PS50110"/>
    </source>
</evidence>
<keyword evidence="4" id="KW-0808">Transferase</keyword>
<dbReference type="Pfam" id="PF13487">
    <property type="entry name" value="HD_5"/>
    <property type="match status" value="1"/>
</dbReference>
<dbReference type="SMART" id="SM00471">
    <property type="entry name" value="HDc"/>
    <property type="match status" value="1"/>
</dbReference>
<keyword evidence="5" id="KW-1185">Reference proteome</keyword>
<protein>
    <submittedName>
        <fullName evidence="4">Putative nucleotidyltransferase with HDIG domain</fullName>
    </submittedName>
</protein>
<dbReference type="PANTHER" id="PTHR45228">
    <property type="entry name" value="CYCLIC DI-GMP PHOSPHODIESTERASE TM_0186-RELATED"/>
    <property type="match status" value="1"/>
</dbReference>
<dbReference type="InterPro" id="IPR003607">
    <property type="entry name" value="HD/PDEase_dom"/>
</dbReference>
<dbReference type="Gene3D" id="3.40.50.2300">
    <property type="match status" value="1"/>
</dbReference>
<dbReference type="SUPFAM" id="SSF109604">
    <property type="entry name" value="HD-domain/PDEase-like"/>
    <property type="match status" value="1"/>
</dbReference>
<dbReference type="EMBL" id="JACHEK010000006">
    <property type="protein sequence ID" value="MBB6145387.1"/>
    <property type="molecule type" value="Genomic_DNA"/>
</dbReference>
<gene>
    <name evidence="4" type="ORF">HNQ77_003345</name>
</gene>
<comment type="caution">
    <text evidence="4">The sequence shown here is derived from an EMBL/GenBank/DDBJ whole genome shotgun (WGS) entry which is preliminary data.</text>
</comment>
<dbReference type="GO" id="GO:0016740">
    <property type="term" value="F:transferase activity"/>
    <property type="evidence" value="ECO:0007669"/>
    <property type="project" value="UniProtKB-KW"/>
</dbReference>
<dbReference type="PROSITE" id="PS51832">
    <property type="entry name" value="HD_GYP"/>
    <property type="match status" value="1"/>
</dbReference>
<dbReference type="Pfam" id="PF00072">
    <property type="entry name" value="Response_reg"/>
    <property type="match status" value="1"/>
</dbReference>
<accession>A0A841JYA2</accession>
<dbReference type="InterPro" id="IPR011006">
    <property type="entry name" value="CheY-like_superfamily"/>
</dbReference>
<dbReference type="PANTHER" id="PTHR45228:SF5">
    <property type="entry name" value="CYCLIC DI-GMP PHOSPHODIESTERASE VC_1348-RELATED"/>
    <property type="match status" value="1"/>
</dbReference>
<dbReference type="Proteomes" id="UP000538666">
    <property type="component" value="Unassembled WGS sequence"/>
</dbReference>
<dbReference type="InterPro" id="IPR001789">
    <property type="entry name" value="Sig_transdc_resp-reg_receiver"/>
</dbReference>
<dbReference type="InterPro" id="IPR006675">
    <property type="entry name" value="HDIG_dom"/>
</dbReference>
<dbReference type="PROSITE" id="PS50110">
    <property type="entry name" value="RESPONSE_REGULATORY"/>
    <property type="match status" value="1"/>
</dbReference>
<keyword evidence="1" id="KW-0597">Phosphoprotein</keyword>
<dbReference type="RefSeq" id="WP_050061529.1">
    <property type="nucleotide sequence ID" value="NZ_JACHEK010000006.1"/>
</dbReference>
<feature type="modified residue" description="4-aspartylphosphate" evidence="1">
    <location>
        <position position="55"/>
    </location>
</feature>
<evidence type="ECO:0000313" key="5">
    <source>
        <dbReference type="Proteomes" id="UP000538666"/>
    </source>
</evidence>
<feature type="domain" description="HD-GYP" evidence="3">
    <location>
        <begin position="154"/>
        <end position="349"/>
    </location>
</feature>
<evidence type="ECO:0000256" key="1">
    <source>
        <dbReference type="PROSITE-ProRule" id="PRU00169"/>
    </source>
</evidence>
<organism evidence="4 5">
    <name type="scientific">Silvibacterium bohemicum</name>
    <dbReference type="NCBI Taxonomy" id="1577686"/>
    <lineage>
        <taxon>Bacteria</taxon>
        <taxon>Pseudomonadati</taxon>
        <taxon>Acidobacteriota</taxon>
        <taxon>Terriglobia</taxon>
        <taxon>Terriglobales</taxon>
        <taxon>Acidobacteriaceae</taxon>
        <taxon>Silvibacterium</taxon>
    </lineage>
</organism>
<sequence length="369" mass="41297">MASERILIVDDEPYVRAVMCAMLEISHYSPVLVSNGLEAIERLEKDPPYDLVLSDIMMNGLDGIGLLERVRAAQPDVPMVMVTAIHDIGVAIAAMRKGAYDYLLKPFEKEQLLATVKRALEYRRLVQQNSIYRHNLEQLVAARTEMLHHAMADLERSYDITLEALGDALDLKDAETEGHSKRVTAYTIALARAMDVESLEIRTVARGAYLHDIGKMAIPDSILLKPGRLDIHEQTMMREHCLRGYQIVRKIPFLQGAADIVYSHQEHYDGSGYPRGLKGDQIPLGARIFAVADTLDAITSDRPYRRANTFDAARKEIKRCSGSQFDPKVVKAFLTMPDQIWSDLRAEIGLRGRFSPLSFEGTAGAGPNF</sequence>
<feature type="domain" description="Response regulatory" evidence="2">
    <location>
        <begin position="5"/>
        <end position="120"/>
    </location>
</feature>
<dbReference type="SMART" id="SM00448">
    <property type="entry name" value="REC"/>
    <property type="match status" value="1"/>
</dbReference>
<dbReference type="SUPFAM" id="SSF52172">
    <property type="entry name" value="CheY-like"/>
    <property type="match status" value="1"/>
</dbReference>
<dbReference type="InterPro" id="IPR037522">
    <property type="entry name" value="HD_GYP_dom"/>
</dbReference>